<evidence type="ECO:0000313" key="1">
    <source>
        <dbReference type="EMBL" id="DAE00566.1"/>
    </source>
</evidence>
<sequence>MELVEVAARAEFIELLSKVALIENVTRREQQIALVLIGEWAGEISKEIKKPHVGGSVGSGFQ</sequence>
<protein>
    <submittedName>
        <fullName evidence="1">Uncharacterized protein</fullName>
    </submittedName>
</protein>
<accession>A0A8S5P0F7</accession>
<dbReference type="EMBL" id="BK015304">
    <property type="protein sequence ID" value="DAE00566.1"/>
    <property type="molecule type" value="Genomic_DNA"/>
</dbReference>
<proteinExistence type="predicted"/>
<organism evidence="1">
    <name type="scientific">Peduovirinae sp. ctjOQ18</name>
    <dbReference type="NCBI Taxonomy" id="2825161"/>
    <lineage>
        <taxon>Viruses</taxon>
        <taxon>Duplodnaviria</taxon>
        <taxon>Heunggongvirae</taxon>
        <taxon>Uroviricota</taxon>
        <taxon>Caudoviricetes</taxon>
        <taxon>Peduoviridae</taxon>
    </lineage>
</organism>
<reference evidence="1" key="1">
    <citation type="journal article" date="2021" name="Proc. Natl. Acad. Sci. U.S.A.">
        <title>A Catalog of Tens of Thousands of Viruses from Human Metagenomes Reveals Hidden Associations with Chronic Diseases.</title>
        <authorList>
            <person name="Tisza M.J."/>
            <person name="Buck C.B."/>
        </authorList>
    </citation>
    <scope>NUCLEOTIDE SEQUENCE</scope>
    <source>
        <strain evidence="1">CtjOQ18</strain>
    </source>
</reference>
<name>A0A8S5P0F7_9CAUD</name>